<dbReference type="Proteomes" id="UP000187203">
    <property type="component" value="Unassembled WGS sequence"/>
</dbReference>
<evidence type="ECO:0000313" key="1">
    <source>
        <dbReference type="EMBL" id="OMO55432.1"/>
    </source>
</evidence>
<organism evidence="1 2">
    <name type="scientific">Corchorus olitorius</name>
    <dbReference type="NCBI Taxonomy" id="93759"/>
    <lineage>
        <taxon>Eukaryota</taxon>
        <taxon>Viridiplantae</taxon>
        <taxon>Streptophyta</taxon>
        <taxon>Embryophyta</taxon>
        <taxon>Tracheophyta</taxon>
        <taxon>Spermatophyta</taxon>
        <taxon>Magnoliopsida</taxon>
        <taxon>eudicotyledons</taxon>
        <taxon>Gunneridae</taxon>
        <taxon>Pentapetalae</taxon>
        <taxon>rosids</taxon>
        <taxon>malvids</taxon>
        <taxon>Malvales</taxon>
        <taxon>Malvaceae</taxon>
        <taxon>Grewioideae</taxon>
        <taxon>Apeibeae</taxon>
        <taxon>Corchorus</taxon>
    </lineage>
</organism>
<keyword evidence="2" id="KW-1185">Reference proteome</keyword>
<proteinExistence type="predicted"/>
<accession>A0A1R3GBH6</accession>
<sequence>MKPSVESLGDGKVKEIDLIIWLRLRSQYPFAKSGLAFCMPPVG</sequence>
<reference evidence="2" key="1">
    <citation type="submission" date="2013-09" db="EMBL/GenBank/DDBJ databases">
        <title>Corchorus olitorius genome sequencing.</title>
        <authorList>
            <person name="Alam M."/>
            <person name="Haque M.S."/>
            <person name="Islam M.S."/>
            <person name="Emdad E.M."/>
            <person name="Islam M.M."/>
            <person name="Ahmed B."/>
            <person name="Halim A."/>
            <person name="Hossen Q.M.M."/>
            <person name="Hossain M.Z."/>
            <person name="Ahmed R."/>
            <person name="Khan M.M."/>
            <person name="Islam R."/>
            <person name="Rashid M.M."/>
            <person name="Khan S.A."/>
            <person name="Rahman M.S."/>
            <person name="Alam M."/>
            <person name="Yahiya A.S."/>
            <person name="Khan M.S."/>
            <person name="Azam M.S."/>
            <person name="Haque T."/>
            <person name="Lashkar M.Z.H."/>
            <person name="Akhand A.I."/>
            <person name="Morshed G."/>
            <person name="Roy S."/>
            <person name="Uddin K.S."/>
            <person name="Rabeya T."/>
            <person name="Hossain A.S."/>
            <person name="Chowdhury A."/>
            <person name="Snigdha A.R."/>
            <person name="Mortoza M.S."/>
            <person name="Matin S.A."/>
            <person name="Hoque S.M.E."/>
            <person name="Islam M.K."/>
            <person name="Roy D.K."/>
            <person name="Haider R."/>
            <person name="Moosa M.M."/>
            <person name="Elias S.M."/>
            <person name="Hasan A.M."/>
            <person name="Jahan S."/>
            <person name="Shafiuddin M."/>
            <person name="Mahmood N."/>
            <person name="Shommy N.S."/>
        </authorList>
    </citation>
    <scope>NUCLEOTIDE SEQUENCE [LARGE SCALE GENOMIC DNA]</scope>
    <source>
        <strain evidence="2">cv. O-4</strain>
    </source>
</reference>
<comment type="caution">
    <text evidence="1">The sequence shown here is derived from an EMBL/GenBank/DDBJ whole genome shotgun (WGS) entry which is preliminary data.</text>
</comment>
<dbReference type="EMBL" id="AWUE01022961">
    <property type="protein sequence ID" value="OMO55432.1"/>
    <property type="molecule type" value="Genomic_DNA"/>
</dbReference>
<evidence type="ECO:0000313" key="2">
    <source>
        <dbReference type="Proteomes" id="UP000187203"/>
    </source>
</evidence>
<dbReference type="AlphaFoldDB" id="A0A1R3GBH6"/>
<gene>
    <name evidence="1" type="ORF">COLO4_35997</name>
</gene>
<name>A0A1R3GBH6_9ROSI</name>
<protein>
    <submittedName>
        <fullName evidence="1">Uncharacterized protein</fullName>
    </submittedName>
</protein>